<reference evidence="2" key="1">
    <citation type="journal article" date="2014" name="Int. J. Syst. Evol. Microbiol.">
        <title>Complete genome sequence of Corynebacterium casei LMG S-19264T (=DSM 44701T), isolated from a smear-ripened cheese.</title>
        <authorList>
            <consortium name="US DOE Joint Genome Institute (JGI-PGF)"/>
            <person name="Walter F."/>
            <person name="Albersmeier A."/>
            <person name="Kalinowski J."/>
            <person name="Ruckert C."/>
        </authorList>
    </citation>
    <scope>NUCLEOTIDE SEQUENCE</scope>
    <source>
        <strain evidence="2">JCM 30078</strain>
    </source>
</reference>
<dbReference type="GO" id="GO:0016747">
    <property type="term" value="F:acyltransferase activity, transferring groups other than amino-acyl groups"/>
    <property type="evidence" value="ECO:0007669"/>
    <property type="project" value="InterPro"/>
</dbReference>
<gene>
    <name evidence="2" type="ORF">GCM10009304_35640</name>
</gene>
<dbReference type="CDD" id="cd04301">
    <property type="entry name" value="NAT_SF"/>
    <property type="match status" value="1"/>
</dbReference>
<dbReference type="Gene3D" id="3.40.630.30">
    <property type="match status" value="1"/>
</dbReference>
<dbReference type="EMBL" id="BMPO01000009">
    <property type="protein sequence ID" value="GGK06383.1"/>
    <property type="molecule type" value="Genomic_DNA"/>
</dbReference>
<dbReference type="InterPro" id="IPR016181">
    <property type="entry name" value="Acyl_CoA_acyltransferase"/>
</dbReference>
<dbReference type="InterPro" id="IPR000182">
    <property type="entry name" value="GNAT_dom"/>
</dbReference>
<name>A0A917Q1W2_9PSED</name>
<proteinExistence type="predicted"/>
<sequence>MVIDDLGDGEVRDAQNLFIRWADNAFPFWNTLANAEVGEDEQRFLSSLQDASNYMKSHKEPGFLWLFEDLVPSTLREKLSHLVSEAGLYLGFNGFGMAADIELSSLNAAHPELEFVRVSTDEHVAAYADLNCRAYDFPSSASLNFSGPTFWTERAYAYLGLRDGVPVTAAATVESNGCLFLILVATAPEHQRKGYGGAITRKAILEGIKATGSQHVTLHATEAGALIYEKMGFKRITPIGFYALNR</sequence>
<dbReference type="SUPFAM" id="SSF55729">
    <property type="entry name" value="Acyl-CoA N-acyltransferases (Nat)"/>
    <property type="match status" value="1"/>
</dbReference>
<evidence type="ECO:0000313" key="3">
    <source>
        <dbReference type="Proteomes" id="UP000635983"/>
    </source>
</evidence>
<dbReference type="RefSeq" id="WP_229779508.1">
    <property type="nucleotide sequence ID" value="NZ_BMPO01000009.1"/>
</dbReference>
<dbReference type="PROSITE" id="PS51186">
    <property type="entry name" value="GNAT"/>
    <property type="match status" value="1"/>
</dbReference>
<accession>A0A917Q1W2</accession>
<feature type="domain" description="N-acetyltransferase" evidence="1">
    <location>
        <begin position="114"/>
        <end position="246"/>
    </location>
</feature>
<reference evidence="2" key="2">
    <citation type="submission" date="2020-09" db="EMBL/GenBank/DDBJ databases">
        <authorList>
            <person name="Sun Q."/>
            <person name="Ohkuma M."/>
        </authorList>
    </citation>
    <scope>NUCLEOTIDE SEQUENCE</scope>
    <source>
        <strain evidence="2">JCM 30078</strain>
    </source>
</reference>
<comment type="caution">
    <text evidence="2">The sequence shown here is derived from an EMBL/GenBank/DDBJ whole genome shotgun (WGS) entry which is preliminary data.</text>
</comment>
<keyword evidence="3" id="KW-1185">Reference proteome</keyword>
<organism evidence="2 3">
    <name type="scientific">Pseudomonas matsuisoli</name>
    <dbReference type="NCBI Taxonomy" id="1515666"/>
    <lineage>
        <taxon>Bacteria</taxon>
        <taxon>Pseudomonadati</taxon>
        <taxon>Pseudomonadota</taxon>
        <taxon>Gammaproteobacteria</taxon>
        <taxon>Pseudomonadales</taxon>
        <taxon>Pseudomonadaceae</taxon>
        <taxon>Pseudomonas</taxon>
    </lineage>
</organism>
<dbReference type="Proteomes" id="UP000635983">
    <property type="component" value="Unassembled WGS sequence"/>
</dbReference>
<evidence type="ECO:0000313" key="2">
    <source>
        <dbReference type="EMBL" id="GGK06383.1"/>
    </source>
</evidence>
<protein>
    <recommendedName>
        <fullName evidence="1">N-acetyltransferase domain-containing protein</fullName>
    </recommendedName>
</protein>
<evidence type="ECO:0000259" key="1">
    <source>
        <dbReference type="PROSITE" id="PS51186"/>
    </source>
</evidence>
<dbReference type="AlphaFoldDB" id="A0A917Q1W2"/>
<dbReference type="Pfam" id="PF13508">
    <property type="entry name" value="Acetyltransf_7"/>
    <property type="match status" value="1"/>
</dbReference>